<evidence type="ECO:0000313" key="2">
    <source>
        <dbReference type="EMBL" id="KFI70286.1"/>
    </source>
</evidence>
<feature type="transmembrane region" description="Helical" evidence="1">
    <location>
        <begin position="145"/>
        <end position="166"/>
    </location>
</feature>
<dbReference type="AlphaFoldDB" id="A0A087BGY6"/>
<evidence type="ECO:0000313" key="3">
    <source>
        <dbReference type="Proteomes" id="UP000029060"/>
    </source>
</evidence>
<dbReference type="OrthoDB" id="3233720at2"/>
<proteinExistence type="predicted"/>
<accession>A0A087BGY6</accession>
<keyword evidence="1" id="KW-0472">Membrane</keyword>
<dbReference type="STRING" id="78345.BMERY_0770"/>
<feature type="transmembrane region" description="Helical" evidence="1">
    <location>
        <begin position="79"/>
        <end position="98"/>
    </location>
</feature>
<keyword evidence="3" id="KW-1185">Reference proteome</keyword>
<name>A0A087BGY6_9BIFI</name>
<keyword evidence="1" id="KW-1133">Transmembrane helix</keyword>
<feature type="transmembrane region" description="Helical" evidence="1">
    <location>
        <begin position="104"/>
        <end position="124"/>
    </location>
</feature>
<reference evidence="2 3" key="1">
    <citation type="submission" date="2014-03" db="EMBL/GenBank/DDBJ databases">
        <title>Genomics of Bifidobacteria.</title>
        <authorList>
            <person name="Ventura M."/>
            <person name="Milani C."/>
            <person name="Lugli G.A."/>
        </authorList>
    </citation>
    <scope>NUCLEOTIDE SEQUENCE [LARGE SCALE GENOMIC DNA]</scope>
    <source>
        <strain evidence="2 3">LMG 11341</strain>
    </source>
</reference>
<dbReference type="RefSeq" id="WP_033523527.1">
    <property type="nucleotide sequence ID" value="NZ_CAMJII010000004.1"/>
</dbReference>
<organism evidence="2 3">
    <name type="scientific">Bifidobacterium merycicum</name>
    <dbReference type="NCBI Taxonomy" id="78345"/>
    <lineage>
        <taxon>Bacteria</taxon>
        <taxon>Bacillati</taxon>
        <taxon>Actinomycetota</taxon>
        <taxon>Actinomycetes</taxon>
        <taxon>Bifidobacteriales</taxon>
        <taxon>Bifidobacteriaceae</taxon>
        <taxon>Bifidobacterium</taxon>
    </lineage>
</organism>
<dbReference type="Proteomes" id="UP000029060">
    <property type="component" value="Unassembled WGS sequence"/>
</dbReference>
<dbReference type="EMBL" id="JGZC01000006">
    <property type="protein sequence ID" value="KFI70286.1"/>
    <property type="molecule type" value="Genomic_DNA"/>
</dbReference>
<feature type="transmembrane region" description="Helical" evidence="1">
    <location>
        <begin position="47"/>
        <end position="72"/>
    </location>
</feature>
<evidence type="ECO:0000256" key="1">
    <source>
        <dbReference type="SAM" id="Phobius"/>
    </source>
</evidence>
<gene>
    <name evidence="2" type="ORF">BMERY_0770</name>
</gene>
<comment type="caution">
    <text evidence="2">The sequence shown here is derived from an EMBL/GenBank/DDBJ whole genome shotgun (WGS) entry which is preliminary data.</text>
</comment>
<protein>
    <submittedName>
        <fullName evidence="2">Peptidase A24A, prepilin type IV</fullName>
    </submittedName>
</protein>
<keyword evidence="1" id="KW-0812">Transmembrane</keyword>
<dbReference type="eggNOG" id="ENOG5031Y3G">
    <property type="taxonomic scope" value="Bacteria"/>
</dbReference>
<sequence length="167" mass="17396">MPYLFYLPSLLCGLAIGVKDVRGRRVRPSWIVVGSLAQLVSDVIAATIANSFFLILQSVLFTALCAGVLALLSAVRAGGVNAVDALAMIPLGLAVGTLGLRAILVWWLAIGVFGLPFIWCWNRFAAGGANGGNGGGMGRRFDRRGGMPFIPVIVAAAIIAVVVGTML</sequence>